<evidence type="ECO:0000313" key="2">
    <source>
        <dbReference type="Proteomes" id="UP000673552"/>
    </source>
</evidence>
<organism evidence="1 2">
    <name type="scientific">Leishmania martiniquensis</name>
    <dbReference type="NCBI Taxonomy" id="1580590"/>
    <lineage>
        <taxon>Eukaryota</taxon>
        <taxon>Discoba</taxon>
        <taxon>Euglenozoa</taxon>
        <taxon>Kinetoplastea</taxon>
        <taxon>Metakinetoplastina</taxon>
        <taxon>Trypanosomatida</taxon>
        <taxon>Trypanosomatidae</taxon>
        <taxon>Leishmaniinae</taxon>
        <taxon>Leishmania</taxon>
    </lineage>
</organism>
<name>A0A836HPF8_9TRYP</name>
<dbReference type="EMBL" id="JAFEUZ010000019">
    <property type="protein sequence ID" value="KAG5480535.1"/>
    <property type="molecule type" value="Genomic_DNA"/>
</dbReference>
<sequence>MGRQCHPHARTSTPFIMRSPPHLSACTFKGKRYRATPTVPYARSPQPQPHCRALGRFSAVQGTTITGGVSAAAAVLREEAVLHESRIRRISQSGAASSLGHWQGCRGESNVSASCLARSAAQGLANAQGDRLRQGCSRQGAPLQVATSGAVHHMPRLLDCRVSRGVLCAAADSVPLPPRLSRAHRRGWVGEWAVALPPHVLPHYVPQLLAHPFPCRRAVWTSRLVLLHDP</sequence>
<dbReference type="GeneID" id="92516182"/>
<protein>
    <submittedName>
        <fullName evidence="1">Uncharacterized protein</fullName>
    </submittedName>
</protein>
<accession>A0A836HPF8</accession>
<evidence type="ECO:0000313" key="1">
    <source>
        <dbReference type="EMBL" id="KAG5480535.1"/>
    </source>
</evidence>
<dbReference type="AlphaFoldDB" id="A0A836HPF8"/>
<dbReference type="Proteomes" id="UP000673552">
    <property type="component" value="Chromosome 19"/>
</dbReference>
<dbReference type="KEGG" id="lmat:92516182"/>
<reference evidence="1 2" key="1">
    <citation type="submission" date="2021-03" db="EMBL/GenBank/DDBJ databases">
        <title>Leishmania (Mundinia) martiniquensis Genome sequencing and assembly.</title>
        <authorList>
            <person name="Almutairi H."/>
            <person name="Gatherer D."/>
        </authorList>
    </citation>
    <scope>NUCLEOTIDE SEQUENCE [LARGE SCALE GENOMIC DNA]</scope>
    <source>
        <strain evidence="1">LSCM1</strain>
    </source>
</reference>
<dbReference type="RefSeq" id="XP_067179299.1">
    <property type="nucleotide sequence ID" value="XM_067323670.1"/>
</dbReference>
<gene>
    <name evidence="1" type="ORF">LSCM1_06238</name>
</gene>
<keyword evidence="2" id="KW-1185">Reference proteome</keyword>
<proteinExistence type="predicted"/>
<comment type="caution">
    <text evidence="1">The sequence shown here is derived from an EMBL/GenBank/DDBJ whole genome shotgun (WGS) entry which is preliminary data.</text>
</comment>